<evidence type="ECO:0000256" key="4">
    <source>
        <dbReference type="ARBA" id="ARBA00022679"/>
    </source>
</evidence>
<feature type="domain" description="Enolpyruvate transferase" evidence="8">
    <location>
        <begin position="7"/>
        <end position="406"/>
    </location>
</feature>
<dbReference type="Proteomes" id="UP000324143">
    <property type="component" value="Unassembled WGS sequence"/>
</dbReference>
<evidence type="ECO:0000313" key="9">
    <source>
        <dbReference type="EMBL" id="TYB30407.1"/>
    </source>
</evidence>
<feature type="binding site" evidence="7">
    <location>
        <position position="371"/>
    </location>
    <ligand>
        <name>phosphoenolpyruvate</name>
        <dbReference type="ChEBI" id="CHEBI:58702"/>
    </ligand>
</feature>
<gene>
    <name evidence="7 9" type="primary">aroA</name>
    <name evidence="9" type="ORF">FXF47_09735</name>
</gene>
<dbReference type="Pfam" id="PF00275">
    <property type="entry name" value="EPSP_synthase"/>
    <property type="match status" value="1"/>
</dbReference>
<feature type="binding site" evidence="7">
    <location>
        <position position="160"/>
    </location>
    <ligand>
        <name>phosphoenolpyruvate</name>
        <dbReference type="ChEBI" id="CHEBI:58702"/>
    </ligand>
</feature>
<feature type="binding site" evidence="7">
    <location>
        <position position="87"/>
    </location>
    <ligand>
        <name>phosphoenolpyruvate</name>
        <dbReference type="ChEBI" id="CHEBI:58702"/>
    </ligand>
</feature>
<comment type="subunit">
    <text evidence="7">Monomer.</text>
</comment>
<feature type="binding site" evidence="7">
    <location>
        <position position="330"/>
    </location>
    <ligand>
        <name>phosphoenolpyruvate</name>
        <dbReference type="ChEBI" id="CHEBI:58702"/>
    </ligand>
</feature>
<dbReference type="SUPFAM" id="SSF55205">
    <property type="entry name" value="EPT/RTPC-like"/>
    <property type="match status" value="1"/>
</dbReference>
<evidence type="ECO:0000256" key="6">
    <source>
        <dbReference type="ARBA" id="ARBA00044633"/>
    </source>
</evidence>
<proteinExistence type="inferred from homology"/>
<dbReference type="EC" id="2.5.1.19" evidence="7"/>
<evidence type="ECO:0000256" key="7">
    <source>
        <dbReference type="HAMAP-Rule" id="MF_00210"/>
    </source>
</evidence>
<dbReference type="Gene3D" id="3.65.10.10">
    <property type="entry name" value="Enolpyruvate transferase domain"/>
    <property type="match status" value="2"/>
</dbReference>
<feature type="binding site" evidence="7">
    <location>
        <position position="160"/>
    </location>
    <ligand>
        <name>3-phosphoshikimate</name>
        <dbReference type="ChEBI" id="CHEBI:145989"/>
    </ligand>
</feature>
<feature type="binding site" evidence="7">
    <location>
        <position position="115"/>
    </location>
    <ligand>
        <name>phosphoenolpyruvate</name>
        <dbReference type="ChEBI" id="CHEBI:58702"/>
    </ligand>
</feature>
<dbReference type="InterPro" id="IPR036968">
    <property type="entry name" value="Enolpyruvate_Tfrase_sf"/>
</dbReference>
<comment type="similarity">
    <text evidence="2 7">Belongs to the EPSP synthase family.</text>
</comment>
<dbReference type="InterPro" id="IPR013792">
    <property type="entry name" value="RNA3'P_cycl/enolpyr_Trfase_a/b"/>
</dbReference>
<dbReference type="NCBIfam" id="TIGR01356">
    <property type="entry name" value="aroA"/>
    <property type="match status" value="1"/>
</dbReference>
<feature type="binding site" evidence="7">
    <location>
        <position position="185"/>
    </location>
    <ligand>
        <name>3-phosphoshikimate</name>
        <dbReference type="ChEBI" id="CHEBI:145989"/>
    </ligand>
</feature>
<dbReference type="GO" id="GO:0003866">
    <property type="term" value="F:3-phosphoshikimate 1-carboxyvinyltransferase activity"/>
    <property type="evidence" value="ECO:0007669"/>
    <property type="project" value="UniProtKB-UniRule"/>
</dbReference>
<feature type="binding site" evidence="7">
    <location>
        <position position="20"/>
    </location>
    <ligand>
        <name>phosphoenolpyruvate</name>
        <dbReference type="ChEBI" id="CHEBI:58702"/>
    </ligand>
</feature>
<comment type="function">
    <text evidence="7">Catalyzes the transfer of the enolpyruvyl moiety of phosphoenolpyruvate (PEP) to the 5-hydroxyl of shikimate-3-phosphate (S3P) to produce enolpyruvyl shikimate-3-phosphate and inorganic phosphate.</text>
</comment>
<comment type="caution">
    <text evidence="9">The sequence shown here is derived from an EMBL/GenBank/DDBJ whole genome shotgun (WGS) entry which is preliminary data.</text>
</comment>
<keyword evidence="5 7" id="KW-0057">Aromatic amino acid biosynthesis</keyword>
<comment type="caution">
    <text evidence="7">Lacks conserved residue(s) required for the propagation of feature annotation.</text>
</comment>
<evidence type="ECO:0000256" key="5">
    <source>
        <dbReference type="ARBA" id="ARBA00023141"/>
    </source>
</evidence>
<keyword evidence="3 7" id="KW-0028">Amino-acid biosynthesis</keyword>
<sequence>MKLITYSDKVNKKIKVIPSKSIIIRVLAAIFLSEKRSRVLNRTYCDDELSAIKLLRDLGTDLKTENIIQFNAFGETYSKKIDFGESGFLTRTFSLILSSFHSDFLLTGQKTLKNRRFEDLIKTLKKLEVDVKSSNCKLPFEIKGPLKKKNISLDCSKTSQILSGLLMLFAKLKKNSYIEAKNPVSKPYIDLTIDVLKDFGVEIENDKYNRFYVKGSQDFEKIDYFIEGDWSAASFWAVLAALKGKIVMKNLNIDSKQGDKIILDILKEAGADVSVREDKVAVEKNSLNSFDFDATDYPDLIPALTVLGLNCEGKSKISGINRLINKESNRLRSILEEFKKLGAGLEVDGDTLIVKKSRLHSGIVKSHNDHRIAMALAVAAKNINGGIKLQDWMSVNKSYPGFFAELESL</sequence>
<feature type="binding site" evidence="7">
    <location>
        <position position="21"/>
    </location>
    <ligand>
        <name>3-phosphoshikimate</name>
        <dbReference type="ChEBI" id="CHEBI:145989"/>
    </ligand>
</feature>
<feature type="active site" description="Proton acceptor" evidence="7">
    <location>
        <position position="299"/>
    </location>
</feature>
<keyword evidence="10" id="KW-1185">Reference proteome</keyword>
<reference evidence="9" key="1">
    <citation type="submission" date="2019-08" db="EMBL/GenBank/DDBJ databases">
        <title>Genomic characterization of a novel candidate phylum (ARYD3) from a high temperature, high salinity tertiary oil reservoir in north central Oklahoma, USA.</title>
        <authorList>
            <person name="Youssef N.H."/>
            <person name="Yadav A."/>
            <person name="Elshahed M.S."/>
        </authorList>
    </citation>
    <scope>NUCLEOTIDE SEQUENCE [LARGE SCALE GENOMIC DNA]</scope>
    <source>
        <strain evidence="9">ARYD3</strain>
    </source>
</reference>
<feature type="binding site" evidence="7">
    <location>
        <position position="397"/>
    </location>
    <ligand>
        <name>phosphoenolpyruvate</name>
        <dbReference type="ChEBI" id="CHEBI:58702"/>
    </ligand>
</feature>
<feature type="binding site" evidence="7">
    <location>
        <position position="159"/>
    </location>
    <ligand>
        <name>3-phosphoshikimate</name>
        <dbReference type="ChEBI" id="CHEBI:145989"/>
    </ligand>
</feature>
<protein>
    <recommendedName>
        <fullName evidence="7">3-phosphoshikimate 1-carboxyvinyltransferase</fullName>
        <ecNumber evidence="7">2.5.1.19</ecNumber>
    </recommendedName>
    <alternativeName>
        <fullName evidence="7">5-enolpyruvylshikimate-3-phosphate synthase</fullName>
        <shortName evidence="7">EPSP synthase</shortName>
        <shortName evidence="7">EPSPS</shortName>
    </alternativeName>
</protein>
<feature type="binding site" evidence="7">
    <location>
        <position position="20"/>
    </location>
    <ligand>
        <name>3-phosphoshikimate</name>
        <dbReference type="ChEBI" id="CHEBI:145989"/>
    </ligand>
</feature>
<dbReference type="GO" id="GO:0009073">
    <property type="term" value="P:aromatic amino acid family biosynthetic process"/>
    <property type="evidence" value="ECO:0007669"/>
    <property type="project" value="UniProtKB-KW"/>
</dbReference>
<evidence type="ECO:0000313" key="10">
    <source>
        <dbReference type="Proteomes" id="UP000324143"/>
    </source>
</evidence>
<evidence type="ECO:0000259" key="8">
    <source>
        <dbReference type="Pfam" id="PF00275"/>
    </source>
</evidence>
<comment type="subcellular location">
    <subcellularLocation>
        <location evidence="7">Cytoplasm</location>
    </subcellularLocation>
</comment>
<dbReference type="PIRSF" id="PIRSF000505">
    <property type="entry name" value="EPSPS"/>
    <property type="match status" value="1"/>
</dbReference>
<dbReference type="InterPro" id="IPR001986">
    <property type="entry name" value="Enolpyruvate_Tfrase_dom"/>
</dbReference>
<comment type="catalytic activity">
    <reaction evidence="6">
        <text>3-phosphoshikimate + phosphoenolpyruvate = 5-O-(1-carboxyvinyl)-3-phosphoshikimate + phosphate</text>
        <dbReference type="Rhea" id="RHEA:21256"/>
        <dbReference type="ChEBI" id="CHEBI:43474"/>
        <dbReference type="ChEBI" id="CHEBI:57701"/>
        <dbReference type="ChEBI" id="CHEBI:58702"/>
        <dbReference type="ChEBI" id="CHEBI:145989"/>
        <dbReference type="EC" id="2.5.1.19"/>
    </reaction>
    <physiologicalReaction direction="left-to-right" evidence="6">
        <dbReference type="Rhea" id="RHEA:21257"/>
    </physiologicalReaction>
</comment>
<dbReference type="GO" id="GO:0009423">
    <property type="term" value="P:chorismate biosynthetic process"/>
    <property type="evidence" value="ECO:0007669"/>
    <property type="project" value="UniProtKB-UniRule"/>
</dbReference>
<comment type="pathway">
    <text evidence="1 7">Metabolic intermediate biosynthesis; chorismate biosynthesis; chorismate from D-erythrose 4-phosphate and phosphoenolpyruvate: step 6/7.</text>
</comment>
<evidence type="ECO:0000256" key="2">
    <source>
        <dbReference type="ARBA" id="ARBA00009948"/>
    </source>
</evidence>
<feature type="binding site" evidence="7">
    <location>
        <position position="326"/>
    </location>
    <ligand>
        <name>3-phosphoshikimate</name>
        <dbReference type="ChEBI" id="CHEBI:145989"/>
    </ligand>
</feature>
<evidence type="ECO:0000256" key="3">
    <source>
        <dbReference type="ARBA" id="ARBA00022605"/>
    </source>
</evidence>
<dbReference type="EMBL" id="VSIX01000139">
    <property type="protein sequence ID" value="TYB30407.1"/>
    <property type="molecule type" value="Genomic_DNA"/>
</dbReference>
<feature type="binding site" evidence="7">
    <location>
        <position position="158"/>
    </location>
    <ligand>
        <name>3-phosphoshikimate</name>
        <dbReference type="ChEBI" id="CHEBI:145989"/>
    </ligand>
</feature>
<dbReference type="UniPathway" id="UPA00053">
    <property type="reaction ID" value="UER00089"/>
</dbReference>
<organism evidence="9 10">
    <name type="scientific">Candidatus Mcinerneyibacterium aminivorans</name>
    <dbReference type="NCBI Taxonomy" id="2703815"/>
    <lineage>
        <taxon>Bacteria</taxon>
        <taxon>Candidatus Macinerneyibacteriota</taxon>
        <taxon>Candidatus Mcinerneyibacteria</taxon>
        <taxon>Candidatus Mcinerneyibacteriales</taxon>
        <taxon>Candidatus Mcinerneyibacteriaceae</taxon>
        <taxon>Candidatus Mcinerneyibacterium</taxon>
    </lineage>
</organism>
<keyword evidence="4 7" id="KW-0808">Transferase</keyword>
<dbReference type="AlphaFoldDB" id="A0A5D0M9N1"/>
<dbReference type="InterPro" id="IPR006264">
    <property type="entry name" value="EPSP_synthase"/>
</dbReference>
<name>A0A5D0M9N1_9BACT</name>
<dbReference type="PANTHER" id="PTHR21090:SF5">
    <property type="entry name" value="PENTAFUNCTIONAL AROM POLYPEPTIDE"/>
    <property type="match status" value="1"/>
</dbReference>
<feature type="binding site" evidence="7">
    <location>
        <position position="25"/>
    </location>
    <ligand>
        <name>3-phosphoshikimate</name>
        <dbReference type="ChEBI" id="CHEBI:145989"/>
    </ligand>
</feature>
<dbReference type="CDD" id="cd01556">
    <property type="entry name" value="EPSP_synthase"/>
    <property type="match status" value="1"/>
</dbReference>
<dbReference type="PANTHER" id="PTHR21090">
    <property type="entry name" value="AROM/DEHYDROQUINATE SYNTHASE"/>
    <property type="match status" value="1"/>
</dbReference>
<dbReference type="HAMAP" id="MF_00210">
    <property type="entry name" value="EPSP_synth"/>
    <property type="match status" value="1"/>
</dbReference>
<dbReference type="GO" id="GO:0008652">
    <property type="term" value="P:amino acid biosynthetic process"/>
    <property type="evidence" value="ECO:0007669"/>
    <property type="project" value="UniProtKB-KW"/>
</dbReference>
<dbReference type="GO" id="GO:0005737">
    <property type="term" value="C:cytoplasm"/>
    <property type="evidence" value="ECO:0007669"/>
    <property type="project" value="UniProtKB-SubCell"/>
</dbReference>
<keyword evidence="7" id="KW-0963">Cytoplasm</keyword>
<feature type="binding site" evidence="7">
    <location>
        <position position="299"/>
    </location>
    <ligand>
        <name>3-phosphoshikimate</name>
        <dbReference type="ChEBI" id="CHEBI:145989"/>
    </ligand>
</feature>
<accession>A0A5D0M9N1</accession>
<evidence type="ECO:0000256" key="1">
    <source>
        <dbReference type="ARBA" id="ARBA00004811"/>
    </source>
</evidence>